<dbReference type="InterPro" id="IPR001845">
    <property type="entry name" value="HTH_ArsR_DNA-bd_dom"/>
</dbReference>
<dbReference type="Pfam" id="PF01022">
    <property type="entry name" value="HTH_5"/>
    <property type="match status" value="1"/>
</dbReference>
<evidence type="ECO:0000313" key="5">
    <source>
        <dbReference type="EMBL" id="TLS51667.1"/>
    </source>
</evidence>
<dbReference type="PROSITE" id="PS50987">
    <property type="entry name" value="HTH_ARSR_2"/>
    <property type="match status" value="1"/>
</dbReference>
<organism evidence="5 6">
    <name type="scientific">Paenibacillus antri</name>
    <dbReference type="NCBI Taxonomy" id="2582848"/>
    <lineage>
        <taxon>Bacteria</taxon>
        <taxon>Bacillati</taxon>
        <taxon>Bacillota</taxon>
        <taxon>Bacilli</taxon>
        <taxon>Bacillales</taxon>
        <taxon>Paenibacillaceae</taxon>
        <taxon>Paenibacillus</taxon>
    </lineage>
</organism>
<evidence type="ECO:0000256" key="2">
    <source>
        <dbReference type="ARBA" id="ARBA00023125"/>
    </source>
</evidence>
<dbReference type="AlphaFoldDB" id="A0A5R9G5M5"/>
<dbReference type="GO" id="GO:0003700">
    <property type="term" value="F:DNA-binding transcription factor activity"/>
    <property type="evidence" value="ECO:0007669"/>
    <property type="project" value="InterPro"/>
</dbReference>
<dbReference type="EMBL" id="VCIW01000008">
    <property type="protein sequence ID" value="TLS51667.1"/>
    <property type="molecule type" value="Genomic_DNA"/>
</dbReference>
<dbReference type="SUPFAM" id="SSF46785">
    <property type="entry name" value="Winged helix' DNA-binding domain"/>
    <property type="match status" value="1"/>
</dbReference>
<dbReference type="GO" id="GO:0003677">
    <property type="term" value="F:DNA binding"/>
    <property type="evidence" value="ECO:0007669"/>
    <property type="project" value="UniProtKB-KW"/>
</dbReference>
<evidence type="ECO:0000256" key="1">
    <source>
        <dbReference type="ARBA" id="ARBA00023015"/>
    </source>
</evidence>
<dbReference type="OrthoDB" id="9781958at2"/>
<evidence type="ECO:0000259" key="4">
    <source>
        <dbReference type="PROSITE" id="PS50987"/>
    </source>
</evidence>
<dbReference type="PANTHER" id="PTHR33154">
    <property type="entry name" value="TRANSCRIPTIONAL REGULATOR, ARSR FAMILY"/>
    <property type="match status" value="1"/>
</dbReference>
<feature type="domain" description="HTH arsR-type" evidence="4">
    <location>
        <begin position="2"/>
        <end position="96"/>
    </location>
</feature>
<dbReference type="InterPro" id="IPR051081">
    <property type="entry name" value="HTH_MetalResp_TranReg"/>
</dbReference>
<evidence type="ECO:0000313" key="6">
    <source>
        <dbReference type="Proteomes" id="UP000309676"/>
    </source>
</evidence>
<keyword evidence="2" id="KW-0238">DNA-binding</keyword>
<comment type="caution">
    <text evidence="5">The sequence shown here is derived from an EMBL/GenBank/DDBJ whole genome shotgun (WGS) entry which is preliminary data.</text>
</comment>
<dbReference type="RefSeq" id="WP_138194893.1">
    <property type="nucleotide sequence ID" value="NZ_VCIW01000008.1"/>
</dbReference>
<keyword evidence="1" id="KW-0805">Transcription regulation</keyword>
<keyword evidence="3" id="KW-0804">Transcription</keyword>
<sequence length="303" mass="33970">MIKASADPQWLPLYDALASDVRLHIIRMLSEQSMNNKDLAERLGLSGAIVSMHVKKLQAAGIVTSAMVRKDGGTHKMNALAVPGVEVLFPHVRQETRTFHEVVVPVGHYNDHEVYPTCGLATTSKMIGQFDDPRFFLDPERVQASILWFGRGFVEYRLPNFLLSSQQLEEIEISLEIGSEAPGVNRDWPSDITFSLNQKELGVWTSPGDSGEGRGALTPAWWTDQVNQYGFLKLIQIREDGTYLDGQRMSAVGLHDLAVQRNQWTLRLEVKEDAAHVGGLTLYGAGFGNYNQDIVFRTYYRSM</sequence>
<dbReference type="Proteomes" id="UP000309676">
    <property type="component" value="Unassembled WGS sequence"/>
</dbReference>
<accession>A0A5R9G5M5</accession>
<name>A0A5R9G5M5_9BACL</name>
<gene>
    <name evidence="5" type="ORF">FE782_14295</name>
</gene>
<dbReference type="PANTHER" id="PTHR33154:SF35">
    <property type="entry name" value="TRANSCRIPTIONAL REGULATOR, ARSR FAMILY"/>
    <property type="match status" value="1"/>
</dbReference>
<dbReference type="Gene3D" id="1.10.10.10">
    <property type="entry name" value="Winged helix-like DNA-binding domain superfamily/Winged helix DNA-binding domain"/>
    <property type="match status" value="1"/>
</dbReference>
<keyword evidence="6" id="KW-1185">Reference proteome</keyword>
<dbReference type="InterPro" id="IPR036388">
    <property type="entry name" value="WH-like_DNA-bd_sf"/>
</dbReference>
<dbReference type="SMART" id="SM00418">
    <property type="entry name" value="HTH_ARSR"/>
    <property type="match status" value="1"/>
</dbReference>
<evidence type="ECO:0000256" key="3">
    <source>
        <dbReference type="ARBA" id="ARBA00023163"/>
    </source>
</evidence>
<dbReference type="InterPro" id="IPR036390">
    <property type="entry name" value="WH_DNA-bd_sf"/>
</dbReference>
<dbReference type="CDD" id="cd00090">
    <property type="entry name" value="HTH_ARSR"/>
    <property type="match status" value="1"/>
</dbReference>
<proteinExistence type="predicted"/>
<protein>
    <submittedName>
        <fullName evidence="5">ArsR family transcriptional regulator</fullName>
    </submittedName>
</protein>
<dbReference type="InterPro" id="IPR011991">
    <property type="entry name" value="ArsR-like_HTH"/>
</dbReference>
<reference evidence="5 6" key="1">
    <citation type="submission" date="2019-05" db="EMBL/GenBank/DDBJ databases">
        <authorList>
            <person name="Narsing Rao M.P."/>
            <person name="Li W.J."/>
        </authorList>
    </citation>
    <scope>NUCLEOTIDE SEQUENCE [LARGE SCALE GENOMIC DNA]</scope>
    <source>
        <strain evidence="5 6">SYSU_K30003</strain>
    </source>
</reference>